<dbReference type="OrthoDB" id="10581402at2759"/>
<organism evidence="2 3">
    <name type="scientific">Pocillopora damicornis</name>
    <name type="common">Cauliflower coral</name>
    <name type="synonym">Millepora damicornis</name>
    <dbReference type="NCBI Taxonomy" id="46731"/>
    <lineage>
        <taxon>Eukaryota</taxon>
        <taxon>Metazoa</taxon>
        <taxon>Cnidaria</taxon>
        <taxon>Anthozoa</taxon>
        <taxon>Hexacorallia</taxon>
        <taxon>Scleractinia</taxon>
        <taxon>Astrocoeniina</taxon>
        <taxon>Pocilloporidae</taxon>
        <taxon>Pocillopora</taxon>
    </lineage>
</organism>
<feature type="region of interest" description="Disordered" evidence="1">
    <location>
        <begin position="29"/>
        <end position="72"/>
    </location>
</feature>
<feature type="compositionally biased region" description="Low complexity" evidence="1">
    <location>
        <begin position="125"/>
        <end position="154"/>
    </location>
</feature>
<dbReference type="AlphaFoldDB" id="A0A3M6TY59"/>
<evidence type="ECO:0000256" key="1">
    <source>
        <dbReference type="SAM" id="MobiDB-lite"/>
    </source>
</evidence>
<sequence>MELIYRVGNDSFFKVDVTTASTMAVVNNTESKDGTSTTGTPMTASTKASATATVEPNSTTHDTTKSSSASVKITSLSVTKSSSISTITSAKAVVNNTASKDGTSTTGTPMTATKKASATAPVQPTSTTHDTTKSSSADVKTTSPSATTSSSMSTIRNGTEYSSPDCKCCSNGGTITVTMSCSIKMPSSNDKKCDKDEFSTTSCGYVTLVNKVYRCAEVEKNFTYYEKEHLKPIKQCDDVCPASGSDCASCSNRGTITVTKSCSIKMPPNDDKKCDKDEFNKTSCGYVTMVDKIYSCADVKKNFTFYEEKYLKSVKQCGDVCPTSGSDYCRLCDPPTLKKLYLPTR</sequence>
<protein>
    <submittedName>
        <fullName evidence="2">Uncharacterized protein</fullName>
    </submittedName>
</protein>
<keyword evidence="3" id="KW-1185">Reference proteome</keyword>
<name>A0A3M6TY59_POCDA</name>
<feature type="compositionally biased region" description="Low complexity" evidence="1">
    <location>
        <begin position="34"/>
        <end position="53"/>
    </location>
</feature>
<evidence type="ECO:0000313" key="2">
    <source>
        <dbReference type="EMBL" id="RMX46332.1"/>
    </source>
</evidence>
<dbReference type="EMBL" id="RCHS01002704">
    <property type="protein sequence ID" value="RMX46332.1"/>
    <property type="molecule type" value="Genomic_DNA"/>
</dbReference>
<feature type="compositionally biased region" description="Polar residues" evidence="1">
    <location>
        <begin position="54"/>
        <end position="69"/>
    </location>
</feature>
<dbReference type="Proteomes" id="UP000275408">
    <property type="component" value="Unassembled WGS sequence"/>
</dbReference>
<feature type="compositionally biased region" description="Polar residues" evidence="1">
    <location>
        <begin position="114"/>
        <end position="124"/>
    </location>
</feature>
<feature type="region of interest" description="Disordered" evidence="1">
    <location>
        <begin position="98"/>
        <end position="163"/>
    </location>
</feature>
<reference evidence="2 3" key="1">
    <citation type="journal article" date="2018" name="Sci. Rep.">
        <title>Comparative analysis of the Pocillopora damicornis genome highlights role of immune system in coral evolution.</title>
        <authorList>
            <person name="Cunning R."/>
            <person name="Bay R.A."/>
            <person name="Gillette P."/>
            <person name="Baker A.C."/>
            <person name="Traylor-Knowles N."/>
        </authorList>
    </citation>
    <scope>NUCLEOTIDE SEQUENCE [LARGE SCALE GENOMIC DNA]</scope>
    <source>
        <strain evidence="2">RSMAS</strain>
        <tissue evidence="2">Whole animal</tissue>
    </source>
</reference>
<evidence type="ECO:0000313" key="3">
    <source>
        <dbReference type="Proteomes" id="UP000275408"/>
    </source>
</evidence>
<proteinExistence type="predicted"/>
<comment type="caution">
    <text evidence="2">The sequence shown here is derived from an EMBL/GenBank/DDBJ whole genome shotgun (WGS) entry which is preliminary data.</text>
</comment>
<gene>
    <name evidence="2" type="ORF">pdam_00000684</name>
</gene>
<accession>A0A3M6TY59</accession>
<feature type="compositionally biased region" description="Low complexity" evidence="1">
    <location>
        <begin position="103"/>
        <end position="113"/>
    </location>
</feature>